<dbReference type="InterPro" id="IPR051089">
    <property type="entry name" value="prtT"/>
</dbReference>
<feature type="compositionally biased region" description="Basic and acidic residues" evidence="6">
    <location>
        <begin position="1"/>
        <end position="15"/>
    </location>
</feature>
<protein>
    <recommendedName>
        <fullName evidence="7">Zn(2)-C6 fungal-type domain-containing protein</fullName>
    </recommendedName>
</protein>
<dbReference type="GO" id="GO:0000976">
    <property type="term" value="F:transcription cis-regulatory region binding"/>
    <property type="evidence" value="ECO:0007669"/>
    <property type="project" value="TreeGrafter"/>
</dbReference>
<dbReference type="PROSITE" id="PS00463">
    <property type="entry name" value="ZN2_CY6_FUNGAL_1"/>
    <property type="match status" value="1"/>
</dbReference>
<dbReference type="SUPFAM" id="SSF57701">
    <property type="entry name" value="Zn2/Cys6 DNA-binding domain"/>
    <property type="match status" value="1"/>
</dbReference>
<organism evidence="8 9">
    <name type="scientific">Stachybotrys chartarum (strain CBS 109288 / IBT 7711)</name>
    <name type="common">Toxic black mold</name>
    <name type="synonym">Stilbospora chartarum</name>
    <dbReference type="NCBI Taxonomy" id="1280523"/>
    <lineage>
        <taxon>Eukaryota</taxon>
        <taxon>Fungi</taxon>
        <taxon>Dikarya</taxon>
        <taxon>Ascomycota</taxon>
        <taxon>Pezizomycotina</taxon>
        <taxon>Sordariomycetes</taxon>
        <taxon>Hypocreomycetidae</taxon>
        <taxon>Hypocreales</taxon>
        <taxon>Stachybotryaceae</taxon>
        <taxon>Stachybotrys</taxon>
    </lineage>
</organism>
<keyword evidence="9" id="KW-1185">Reference proteome</keyword>
<gene>
    <name evidence="8" type="ORF">S7711_10044</name>
</gene>
<evidence type="ECO:0000313" key="8">
    <source>
        <dbReference type="EMBL" id="KEY63857.1"/>
    </source>
</evidence>
<feature type="region of interest" description="Disordered" evidence="6">
    <location>
        <begin position="1"/>
        <end position="20"/>
    </location>
</feature>
<proteinExistence type="predicted"/>
<evidence type="ECO:0000256" key="3">
    <source>
        <dbReference type="ARBA" id="ARBA00023125"/>
    </source>
</evidence>
<dbReference type="HOGENOM" id="CLU_006524_9_0_1"/>
<evidence type="ECO:0000313" key="9">
    <source>
        <dbReference type="Proteomes" id="UP000028045"/>
    </source>
</evidence>
<keyword evidence="4" id="KW-0804">Transcription</keyword>
<feature type="domain" description="Zn(2)-C6 fungal-type" evidence="7">
    <location>
        <begin position="29"/>
        <end position="62"/>
    </location>
</feature>
<dbReference type="EMBL" id="KL649651">
    <property type="protein sequence ID" value="KEY63857.1"/>
    <property type="molecule type" value="Genomic_DNA"/>
</dbReference>
<dbReference type="OrthoDB" id="5226580at2759"/>
<reference evidence="8 9" key="1">
    <citation type="journal article" date="2014" name="BMC Genomics">
        <title>Comparative genome sequencing reveals chemotype-specific gene clusters in the toxigenic black mold Stachybotrys.</title>
        <authorList>
            <person name="Semeiks J."/>
            <person name="Borek D."/>
            <person name="Otwinowski Z."/>
            <person name="Grishin N.V."/>
        </authorList>
    </citation>
    <scope>NUCLEOTIDE SEQUENCE [LARGE SCALE GENOMIC DNA]</scope>
    <source>
        <strain evidence="9">CBS 109288 / IBT 7711</strain>
    </source>
</reference>
<dbReference type="PANTHER" id="PTHR31845:SF10">
    <property type="entry name" value="ZN(II)2CYS6 TRANSCRIPTION FACTOR (EUROFUNG)"/>
    <property type="match status" value="1"/>
</dbReference>
<dbReference type="InterPro" id="IPR001138">
    <property type="entry name" value="Zn2Cys6_DnaBD"/>
</dbReference>
<keyword evidence="2" id="KW-0805">Transcription regulation</keyword>
<evidence type="ECO:0000256" key="2">
    <source>
        <dbReference type="ARBA" id="ARBA00023015"/>
    </source>
</evidence>
<evidence type="ECO:0000256" key="1">
    <source>
        <dbReference type="ARBA" id="ARBA00004123"/>
    </source>
</evidence>
<evidence type="ECO:0000256" key="6">
    <source>
        <dbReference type="SAM" id="MobiDB-lite"/>
    </source>
</evidence>
<accession>A0A084AEX8</accession>
<dbReference type="GO" id="GO:0008270">
    <property type="term" value="F:zinc ion binding"/>
    <property type="evidence" value="ECO:0007669"/>
    <property type="project" value="InterPro"/>
</dbReference>
<name>A0A084AEX8_STACB</name>
<sequence length="722" mass="80654">MPRQENPRHNVESRMKKPALSRSAKWGKACAPCAVAKTRCIRSREPAGAAQCDRCLGLGRNCLDQVPGPRKKRRQVNSWQSLGLCSIPRSQATPDTLFDSKAAVPETRLSVPSSSPNYLHESVASNVPQIFPASSKAQYQGRHILPHPSHRSPDEAVLHTAMTDLTAGSHPPCPCRVPLYKADFVTLESDETLLSIYMNHLSLQFPFIIIHPGTTAKQLQETKPFLMQVIRMAASVRHLRSMWAQSRAIIQHLSSVMLIKAERSLDLLQGILVFLSLYHYFCMSHAHFNTLIHLAISLVGDLDLDSPPKLSFRENNRRLLTRSVEPITRTNEERRTILGAWYMSSNGALAVKQLGPTRYTKYLDQCVKELESAAEYETDQLAVHLVRIQHLTERIYHFHTRDQLVDDMQGFSKPSTAEYLQAFQAELEGLRDSLPLSLKSNDLLTCHHNSAHLQLVAPLLSEEDYADAELQSLCSLTLAGLSPLEIVTGFTTALNTWFDVWLAVPVCSYFYLPQPISFQMVHASRSLIQWARLFGPDAVSFCRTGRSSSGLKPRNNPRQYVPVFMGLTPCPELGLSMATAKPSGFNLPTQPTLGMIRAEVFVRPELQVDIIGIAEAMANRFEAAKKEMAAAQGGVWNNDTWNAAAEQMRYKISRIEKWCDVAAAAEHEASQLLDFSGGKADGFHISLDGETESYQDQDDWHLTSGWFDAMDTDILSFLDVAS</sequence>
<dbReference type="GO" id="GO:0005634">
    <property type="term" value="C:nucleus"/>
    <property type="evidence" value="ECO:0007669"/>
    <property type="project" value="UniProtKB-SubCell"/>
</dbReference>
<keyword evidence="3" id="KW-0238">DNA-binding</keyword>
<evidence type="ECO:0000259" key="7">
    <source>
        <dbReference type="PROSITE" id="PS00463"/>
    </source>
</evidence>
<evidence type="ECO:0000256" key="4">
    <source>
        <dbReference type="ARBA" id="ARBA00023163"/>
    </source>
</evidence>
<dbReference type="AlphaFoldDB" id="A0A084AEX8"/>
<dbReference type="PANTHER" id="PTHR31845">
    <property type="entry name" value="FINGER DOMAIN PROTEIN, PUTATIVE-RELATED"/>
    <property type="match status" value="1"/>
</dbReference>
<evidence type="ECO:0000256" key="5">
    <source>
        <dbReference type="ARBA" id="ARBA00023242"/>
    </source>
</evidence>
<dbReference type="GO" id="GO:0000981">
    <property type="term" value="F:DNA-binding transcription factor activity, RNA polymerase II-specific"/>
    <property type="evidence" value="ECO:0007669"/>
    <property type="project" value="InterPro"/>
</dbReference>
<dbReference type="Proteomes" id="UP000028045">
    <property type="component" value="Unassembled WGS sequence"/>
</dbReference>
<comment type="subcellular location">
    <subcellularLocation>
        <location evidence="1">Nucleus</location>
    </subcellularLocation>
</comment>
<dbReference type="InterPro" id="IPR036864">
    <property type="entry name" value="Zn2-C6_fun-type_DNA-bd_sf"/>
</dbReference>
<keyword evidence="5" id="KW-0539">Nucleus</keyword>